<feature type="region of interest" description="Disordered" evidence="1">
    <location>
        <begin position="342"/>
        <end position="474"/>
    </location>
</feature>
<feature type="compositionally biased region" description="Polar residues" evidence="1">
    <location>
        <begin position="278"/>
        <end position="289"/>
    </location>
</feature>
<feature type="region of interest" description="Disordered" evidence="1">
    <location>
        <begin position="60"/>
        <end position="79"/>
    </location>
</feature>
<feature type="region of interest" description="Disordered" evidence="1">
    <location>
        <begin position="1539"/>
        <end position="1559"/>
    </location>
</feature>
<dbReference type="Proteomes" id="UP000054561">
    <property type="component" value="Unassembled WGS sequence"/>
</dbReference>
<dbReference type="VEuPathDB" id="PlasmoDB:AK88_01198"/>
<sequence length="1649" mass="186966">MEDIKGESIRSEPPMGDEPTKTNNDKKKKKKKKKKVEKCTNKITNFFSVVKSTKVAKRFQTPNPSNCENNRHADEHPSGIHTIINKKCVAKNSQVKENMHQTCDQNVLPTHVDAGGGGGGGQEEDGTNQMLYPPIKENTFYASPRIENELTNKMNCVNVKTAAKICGITNVKSILRRDVSRVPTLGATLRRKDEGDVKNDGEEKPRCENSPEWRPPHGEPQDEGNKTKRGLKRKKDESVDECDTDDVSSSLDMSETEEDGVDAVPEQDQLKGPRVDFSSKSPTQGNNVENVHLEPNRRDYKEENMCSSSSPPEECAKVVKTRKFSLVNFFGNDIEITVNVNEDSASEGRFSSADSDGSGSNLGCTGRSKLRRDATSDAKRRNGEDTPKGGVGEDEMDTLRTRTPSYKRNSISDGERYSKNNEAIYAKKKKKRERYSPDRDDAEGKGGQASDELSQNEHANSPLTQGRRNFVKENKRVLKSDNEFELERAKTKRVRIGRVSCAGVGAHTSIGMDIDAQADADEKGGGRNYSSNRAGRKTCLNVGFVSGFCRKTRKSCAAGVGGGDAGGEGAIGSDNDDGEEDGEDGDDEDGEDDPTMHPDGAWDEHAKKAQNRNRKDGALGRRNHFETNVYQMKNNVQEKLTSIKNNFRLNDNVRDILNEKRRIKILRVLNKYYFEREYKDYVEVHQGAREGPQRSVPQKGSRAKCSTANCSFAKGATPRELLRDHSSKPFTFFIAGKFTLFSNFALAKKLKDAGYGITSNLRRSNSLIIGHDLSEDFVKKIENFKGRIFGEEDILDHLNVDVKKRIDLFAPINKNNAKRYKFLINQTNIDSAPTKYIQRKVLQFCRTIRKSLSESLETCHAKYKNVLLSNLTKQLSDFFLFLHLSRGKFHSNINSLLLWYRRKYHELMIPLRSGEDIYEFVLFVQNLCDVFSTCYIRDDLLTCDQGGKCHPSGGCISEGETRSEETPLDSQASTPQRRSGTLHTFMDPSQSSHSKEDSQERKKNDTNIEKKIHPPGIHHDEDGAESSLEYISPEDYFEHTDESGEMSNEEKELNNDNSAISFEKSITHNMRKSEKLKIVTNLWRVFFRPNSLYEIAGHKNEVLKLYKILRKLFPEVGVETTPFSNGRLTPKGRSKRKDPSDMHQEKSNIIFLVYPPNCGVKRLVELICYACDLCPIYESKVQKYKNINYFFKYTHGLKPISIYNANKLDKNSLNELSARNDVSICMYEDKNYVMNSLSSFSFPLLDSINHVLIKFGVPSRDALFFRCFSVCSCVIKNLNKELFSILFETCRLKDFSYSIESVYSKMHLVASYVNCVQRRSGEDGLCVSDQEPGARTAEEAPFNFPNDVLHEYISNHLMNRFFMNNYDEVERALSGELDGKLENEATYWRSNGPTVCHSPGHTSRENSGTREKKAKMMKRLNEDYYFFRGFDVEDIRSLVHDWYDKMHIQNEKLIFDLTIKKNSSLLHERSDYLYMDDGARRDRERILIKVLELFLYASILVKSDDVNINLIAVDMAVYWRKYLFMSPPFRLAYRGSGSGSGGGGGRDGGEGTRGGGKNLATRQKKEELVALQTRANNNDFINETKVKDHMKGKMDKCNKIFCEKVKKYRSLMAHFGCPFNFSSAGVVYDFLQNSKVANLAPRRRGDAKS</sequence>
<feature type="compositionally biased region" description="Basic and acidic residues" evidence="1">
    <location>
        <begin position="190"/>
        <end position="226"/>
    </location>
</feature>
<dbReference type="GeneID" id="24266512"/>
<gene>
    <name evidence="2" type="ORF">AK88_01198</name>
</gene>
<feature type="region of interest" description="Disordered" evidence="1">
    <location>
        <begin position="558"/>
        <end position="624"/>
    </location>
</feature>
<feature type="compositionally biased region" description="Polar residues" evidence="1">
    <location>
        <begin position="401"/>
        <end position="412"/>
    </location>
</feature>
<feature type="region of interest" description="Disordered" evidence="1">
    <location>
        <begin position="1"/>
        <end position="37"/>
    </location>
</feature>
<feature type="region of interest" description="Disordered" evidence="1">
    <location>
        <begin position="1392"/>
        <end position="1411"/>
    </location>
</feature>
<feature type="compositionally biased region" description="Polar residues" evidence="1">
    <location>
        <begin position="968"/>
        <end position="992"/>
    </location>
</feature>
<evidence type="ECO:0000256" key="1">
    <source>
        <dbReference type="SAM" id="MobiDB-lite"/>
    </source>
</evidence>
<feature type="compositionally biased region" description="Basic and acidic residues" evidence="1">
    <location>
        <begin position="371"/>
        <end position="387"/>
    </location>
</feature>
<evidence type="ECO:0000313" key="3">
    <source>
        <dbReference type="Proteomes" id="UP000054561"/>
    </source>
</evidence>
<feature type="compositionally biased region" description="Basic and acidic residues" evidence="1">
    <location>
        <begin position="1"/>
        <end position="10"/>
    </location>
</feature>
<feature type="region of interest" description="Disordered" evidence="1">
    <location>
        <begin position="958"/>
        <end position="1023"/>
    </location>
</feature>
<evidence type="ECO:0000313" key="2">
    <source>
        <dbReference type="EMBL" id="KJP89112.1"/>
    </source>
</evidence>
<feature type="compositionally biased region" description="Basic and acidic residues" evidence="1">
    <location>
        <begin position="434"/>
        <end position="444"/>
    </location>
</feature>
<dbReference type="OMA" id="IAGHKNE"/>
<dbReference type="OrthoDB" id="386672at2759"/>
<feature type="region of interest" description="Disordered" evidence="1">
    <location>
        <begin position="107"/>
        <end position="130"/>
    </location>
</feature>
<dbReference type="EMBL" id="KQ001654">
    <property type="protein sequence ID" value="KJP89112.1"/>
    <property type="molecule type" value="Genomic_DNA"/>
</dbReference>
<reference evidence="2 3" key="1">
    <citation type="submission" date="2014-03" db="EMBL/GenBank/DDBJ databases">
        <title>The Genome Sequence of Plasmodium fragile nilgiri.</title>
        <authorList>
            <consortium name="The Broad Institute Genomics Platform"/>
            <consortium name="The Broad Institute Genome Sequencing Center for Infectious Disease"/>
            <person name="Neafsey D."/>
            <person name="Duraisingh M."/>
            <person name="Young S.K."/>
            <person name="Zeng Q."/>
            <person name="Gargeya S."/>
            <person name="Abouelleil A."/>
            <person name="Alvarado L."/>
            <person name="Chapman S.B."/>
            <person name="Gainer-Dewar J."/>
            <person name="Goldberg J."/>
            <person name="Griggs A."/>
            <person name="Gujja S."/>
            <person name="Hansen M."/>
            <person name="Howarth C."/>
            <person name="Imamovic A."/>
            <person name="Larimer J."/>
            <person name="Pearson M."/>
            <person name="Poon T.W."/>
            <person name="Priest M."/>
            <person name="Roberts A."/>
            <person name="Saif S."/>
            <person name="Shea T."/>
            <person name="Sykes S."/>
            <person name="Wortman J."/>
            <person name="Nusbaum C."/>
            <person name="Birren B."/>
        </authorList>
    </citation>
    <scope>NUCLEOTIDE SEQUENCE [LARGE SCALE GENOMIC DNA]</scope>
    <source>
        <strain evidence="3">nilgiri</strain>
    </source>
</reference>
<name>A0A0D9QQR9_PLAFR</name>
<feature type="compositionally biased region" description="Basic and acidic residues" evidence="1">
    <location>
        <begin position="69"/>
        <end position="78"/>
    </location>
</feature>
<dbReference type="RefSeq" id="XP_012334257.1">
    <property type="nucleotide sequence ID" value="XM_012478834.1"/>
</dbReference>
<feature type="compositionally biased region" description="Basic and acidic residues" evidence="1">
    <location>
        <begin position="291"/>
        <end position="304"/>
    </location>
</feature>
<feature type="region of interest" description="Disordered" evidence="1">
    <location>
        <begin position="186"/>
        <end position="314"/>
    </location>
</feature>
<feature type="compositionally biased region" description="Gly residues" evidence="1">
    <location>
        <begin position="559"/>
        <end position="570"/>
    </location>
</feature>
<feature type="compositionally biased region" description="Basic and acidic residues" evidence="1">
    <location>
        <begin position="993"/>
        <end position="1021"/>
    </location>
</feature>
<keyword evidence="3" id="KW-1185">Reference proteome</keyword>
<feature type="compositionally biased region" description="Acidic residues" evidence="1">
    <location>
        <begin position="574"/>
        <end position="593"/>
    </location>
</feature>
<accession>A0A0D9QQR9</accession>
<proteinExistence type="predicted"/>
<feature type="compositionally biased region" description="Gly residues" evidence="1">
    <location>
        <begin position="1539"/>
        <end position="1557"/>
    </location>
</feature>
<feature type="compositionally biased region" description="Basic and acidic residues" evidence="1">
    <location>
        <begin position="1402"/>
        <end position="1411"/>
    </location>
</feature>
<feature type="compositionally biased region" description="Basic residues" evidence="1">
    <location>
        <begin position="26"/>
        <end position="36"/>
    </location>
</feature>
<feature type="compositionally biased region" description="Polar residues" evidence="1">
    <location>
        <begin position="352"/>
        <end position="363"/>
    </location>
</feature>
<feature type="compositionally biased region" description="Polar residues" evidence="1">
    <location>
        <begin position="451"/>
        <end position="467"/>
    </location>
</feature>
<protein>
    <submittedName>
        <fullName evidence="2">Uncharacterized protein</fullName>
    </submittedName>
</protein>
<organism evidence="2 3">
    <name type="scientific">Plasmodium fragile</name>
    <dbReference type="NCBI Taxonomy" id="5857"/>
    <lineage>
        <taxon>Eukaryota</taxon>
        <taxon>Sar</taxon>
        <taxon>Alveolata</taxon>
        <taxon>Apicomplexa</taxon>
        <taxon>Aconoidasida</taxon>
        <taxon>Haemosporida</taxon>
        <taxon>Plasmodiidae</taxon>
        <taxon>Plasmodium</taxon>
        <taxon>Plasmodium (Plasmodium)</taxon>
    </lineage>
</organism>
<feature type="compositionally biased region" description="Basic and acidic residues" evidence="1">
    <location>
        <begin position="594"/>
        <end position="624"/>
    </location>
</feature>